<keyword evidence="1" id="KW-0479">Metal-binding</keyword>
<sequence length="318" mass="34927">MTTQDIFNLALKMAMKADLRGEASLKKLLERKKARYEKLDSKAKEDFDLEALDNPYLDSRVLFLNQGAENKEIKKVMLGIDITPSELLIAKQIVAADLVISHHPLGKGLANLADVMHLQAEVLALYGVPINIAEGLMKERISEVSRGVNSANHQRTVDAAKLLKINLICLHTVLDNLAARFLKEKIEAEKDIETVGELVSFLNEIPEYKEANKIGAGPKVFAGSEERKTGKIAITEITGGTEGSSKLYEKMAQAGIGTVIGMHQSEEHRKEAEKANVNVVIAGHMSSDSIGCNLFLDKLEKQGLEIIPCSGLIRFSRN</sequence>
<feature type="binding site" evidence="1">
    <location>
        <position position="102"/>
    </location>
    <ligand>
        <name>a divalent metal cation</name>
        <dbReference type="ChEBI" id="CHEBI:60240"/>
        <label>1</label>
    </ligand>
</feature>
<comment type="caution">
    <text evidence="2">The sequence shown here is derived from an EMBL/GenBank/DDBJ whole genome shotgun (WGS) entry which is preliminary data.</text>
</comment>
<evidence type="ECO:0000256" key="1">
    <source>
        <dbReference type="PIRSR" id="PIRSR602678-1"/>
    </source>
</evidence>
<name>A0A2G9ZEB3_9BACT</name>
<organism evidence="2 3">
    <name type="scientific">bacterium (Candidatus Gribaldobacteria) CG23_combo_of_CG06-09_8_20_14_all_37_87_8</name>
    <dbReference type="NCBI Taxonomy" id="2014278"/>
    <lineage>
        <taxon>Bacteria</taxon>
        <taxon>Candidatus Gribaldobacteria</taxon>
    </lineage>
</organism>
<dbReference type="Proteomes" id="UP000230447">
    <property type="component" value="Unassembled WGS sequence"/>
</dbReference>
<gene>
    <name evidence="2" type="ORF">COX24_03535</name>
</gene>
<reference evidence="2 3" key="1">
    <citation type="submission" date="2017-09" db="EMBL/GenBank/DDBJ databases">
        <title>Depth-based differentiation of microbial function through sediment-hosted aquifers and enrichment of novel symbionts in the deep terrestrial subsurface.</title>
        <authorList>
            <person name="Probst A.J."/>
            <person name="Ladd B."/>
            <person name="Jarett J.K."/>
            <person name="Geller-Mcgrath D.E."/>
            <person name="Sieber C.M."/>
            <person name="Emerson J.B."/>
            <person name="Anantharaman K."/>
            <person name="Thomas B.C."/>
            <person name="Malmstrom R."/>
            <person name="Stieglmeier M."/>
            <person name="Klingl A."/>
            <person name="Woyke T."/>
            <person name="Ryan C.M."/>
            <person name="Banfield J.F."/>
        </authorList>
    </citation>
    <scope>NUCLEOTIDE SEQUENCE [LARGE SCALE GENOMIC DNA]</scope>
    <source>
        <strain evidence="2">CG23_combo_of_CG06-09_8_20_14_all_37_87_8</strain>
    </source>
</reference>
<protein>
    <submittedName>
        <fullName evidence="2">NGG1p interacting factor NIF3</fullName>
    </submittedName>
</protein>
<dbReference type="EMBL" id="PCSB01000073">
    <property type="protein sequence ID" value="PIP31451.1"/>
    <property type="molecule type" value="Genomic_DNA"/>
</dbReference>
<feature type="binding site" evidence="1">
    <location>
        <position position="103"/>
    </location>
    <ligand>
        <name>a divalent metal cation</name>
        <dbReference type="ChEBI" id="CHEBI:60240"/>
        <label>1</label>
    </ligand>
</feature>
<proteinExistence type="predicted"/>
<dbReference type="Gene3D" id="3.40.1390.30">
    <property type="entry name" value="NIF3 (NGG1p interacting factor 3)-like"/>
    <property type="match status" value="1"/>
</dbReference>
<dbReference type="InterPro" id="IPR036069">
    <property type="entry name" value="DUF34/NIF3_sf"/>
</dbReference>
<dbReference type="SUPFAM" id="SSF102705">
    <property type="entry name" value="NIF3 (NGG1p interacting factor 3)-like"/>
    <property type="match status" value="1"/>
</dbReference>
<dbReference type="AlphaFoldDB" id="A0A2G9ZEB3"/>
<evidence type="ECO:0000313" key="3">
    <source>
        <dbReference type="Proteomes" id="UP000230447"/>
    </source>
</evidence>
<accession>A0A2G9ZEB3</accession>
<evidence type="ECO:0000313" key="2">
    <source>
        <dbReference type="EMBL" id="PIP31451.1"/>
    </source>
</evidence>